<dbReference type="GO" id="GO:0005737">
    <property type="term" value="C:cytoplasm"/>
    <property type="evidence" value="ECO:0007669"/>
    <property type="project" value="TreeGrafter"/>
</dbReference>
<dbReference type="InterPro" id="IPR001611">
    <property type="entry name" value="Leu-rich_rpt"/>
</dbReference>
<gene>
    <name evidence="3" type="ORF">LCGC14_1197550</name>
</gene>
<dbReference type="EMBL" id="LAZR01006129">
    <property type="protein sequence ID" value="KKM94510.1"/>
    <property type="molecule type" value="Genomic_DNA"/>
</dbReference>
<dbReference type="PANTHER" id="PTHR48051:SF1">
    <property type="entry name" value="RAS SUPPRESSOR PROTEIN 1"/>
    <property type="match status" value="1"/>
</dbReference>
<dbReference type="InterPro" id="IPR003591">
    <property type="entry name" value="Leu-rich_rpt_typical-subtyp"/>
</dbReference>
<dbReference type="InterPro" id="IPR050216">
    <property type="entry name" value="LRR_domain-containing"/>
</dbReference>
<dbReference type="Pfam" id="PF13855">
    <property type="entry name" value="LRR_8"/>
    <property type="match status" value="1"/>
</dbReference>
<keyword evidence="2" id="KW-0677">Repeat</keyword>
<evidence type="ECO:0000256" key="2">
    <source>
        <dbReference type="ARBA" id="ARBA00022737"/>
    </source>
</evidence>
<evidence type="ECO:0000313" key="3">
    <source>
        <dbReference type="EMBL" id="KKM94510.1"/>
    </source>
</evidence>
<accession>A0A0F9P095</accession>
<dbReference type="SUPFAM" id="SSF52058">
    <property type="entry name" value="L domain-like"/>
    <property type="match status" value="1"/>
</dbReference>
<comment type="caution">
    <text evidence="3">The sequence shown here is derived from an EMBL/GenBank/DDBJ whole genome shotgun (WGS) entry which is preliminary data.</text>
</comment>
<dbReference type="PROSITE" id="PS51450">
    <property type="entry name" value="LRR"/>
    <property type="match status" value="2"/>
</dbReference>
<sequence length="352" mass="40897">YKYQKQNMIVTSFQVNKLITMKLEKGKTIIYVNDKAFRQCMRLIVKIPLTKINSFEDIQSIDEVVNIQEDNNEETIYDLPPETEFWAHCSNIHAWVENNYDTRLLHSNLAFPLLKELTNTDDPLAKQVFKEEIVKRLGSGYPTVVEYLIENYYDNYLTREELIFGALISEEARVIYELERIIKENFYVTHKFYDDLDLCFIPNKKHVTGLAISFFKLNSFPRNITEFIYLKELRVGGNCFTSVPKSIGKLKKLQALYLFDNKIAKLPVSIGGLKSLKILNLSNNLLRVLPESITRLGSLEDLDLSENKFLELPLSLLKLKNLKRIKLRRIPQSSHNRDIIIKLVASGIKISQ</sequence>
<reference evidence="3" key="1">
    <citation type="journal article" date="2015" name="Nature">
        <title>Complex archaea that bridge the gap between prokaryotes and eukaryotes.</title>
        <authorList>
            <person name="Spang A."/>
            <person name="Saw J.H."/>
            <person name="Jorgensen S.L."/>
            <person name="Zaremba-Niedzwiedzka K."/>
            <person name="Martijn J."/>
            <person name="Lind A.E."/>
            <person name="van Eijk R."/>
            <person name="Schleper C."/>
            <person name="Guy L."/>
            <person name="Ettema T.J."/>
        </authorList>
    </citation>
    <scope>NUCLEOTIDE SEQUENCE</scope>
</reference>
<keyword evidence="1" id="KW-0433">Leucine-rich repeat</keyword>
<dbReference type="InterPro" id="IPR032675">
    <property type="entry name" value="LRR_dom_sf"/>
</dbReference>
<dbReference type="SMART" id="SM00369">
    <property type="entry name" value="LRR_TYP"/>
    <property type="match status" value="3"/>
</dbReference>
<proteinExistence type="predicted"/>
<protein>
    <recommendedName>
        <fullName evidence="4">Leucine-rich repeat domain-containing protein</fullName>
    </recommendedName>
</protein>
<dbReference type="PANTHER" id="PTHR48051">
    <property type="match status" value="1"/>
</dbReference>
<feature type="non-terminal residue" evidence="3">
    <location>
        <position position="1"/>
    </location>
</feature>
<evidence type="ECO:0000256" key="1">
    <source>
        <dbReference type="ARBA" id="ARBA00022614"/>
    </source>
</evidence>
<organism evidence="3">
    <name type="scientific">marine sediment metagenome</name>
    <dbReference type="NCBI Taxonomy" id="412755"/>
    <lineage>
        <taxon>unclassified sequences</taxon>
        <taxon>metagenomes</taxon>
        <taxon>ecological metagenomes</taxon>
    </lineage>
</organism>
<dbReference type="AlphaFoldDB" id="A0A0F9P095"/>
<evidence type="ECO:0008006" key="4">
    <source>
        <dbReference type="Google" id="ProtNLM"/>
    </source>
</evidence>
<name>A0A0F9P095_9ZZZZ</name>
<dbReference type="Gene3D" id="3.80.10.10">
    <property type="entry name" value="Ribonuclease Inhibitor"/>
    <property type="match status" value="1"/>
</dbReference>